<dbReference type="EMBL" id="QVEP01000007">
    <property type="protein sequence ID" value="RGB81019.1"/>
    <property type="molecule type" value="Genomic_DNA"/>
</dbReference>
<evidence type="ECO:0000256" key="1">
    <source>
        <dbReference type="PIRNR" id="PIRNR006615"/>
    </source>
</evidence>
<feature type="active site" description="Proton donor/acceptor" evidence="3">
    <location>
        <position position="265"/>
    </location>
</feature>
<dbReference type="EC" id="3.4.17.19" evidence="1"/>
<dbReference type="PANTHER" id="PTHR34217">
    <property type="entry name" value="METAL-DEPENDENT CARBOXYPEPTIDASE"/>
    <property type="match status" value="1"/>
</dbReference>
<dbReference type="PIRSF" id="PIRSF006615">
    <property type="entry name" value="Zn_crbxpep_Taq"/>
    <property type="match status" value="1"/>
</dbReference>
<keyword evidence="1 2" id="KW-0479">Metal-binding</keyword>
<dbReference type="GO" id="GO:0004181">
    <property type="term" value="F:metallocarboxypeptidase activity"/>
    <property type="evidence" value="ECO:0007669"/>
    <property type="project" value="UniProtKB-UniRule"/>
</dbReference>
<dbReference type="PANTHER" id="PTHR34217:SF1">
    <property type="entry name" value="CARBOXYPEPTIDASE 1"/>
    <property type="match status" value="1"/>
</dbReference>
<reference evidence="4 5" key="1">
    <citation type="submission" date="2018-08" db="EMBL/GenBank/DDBJ databases">
        <title>A genome reference for cultivated species of the human gut microbiota.</title>
        <authorList>
            <person name="Zou Y."/>
            <person name="Xue W."/>
            <person name="Luo G."/>
        </authorList>
    </citation>
    <scope>NUCLEOTIDE SEQUENCE [LARGE SCALE GENOMIC DNA]</scope>
    <source>
        <strain evidence="4 5">AF45-17</strain>
    </source>
</reference>
<dbReference type="InterPro" id="IPR001333">
    <property type="entry name" value="Peptidase_M32_Taq"/>
</dbReference>
<evidence type="ECO:0000256" key="3">
    <source>
        <dbReference type="PIRSR" id="PIRSR006615-2"/>
    </source>
</evidence>
<evidence type="ECO:0000313" key="5">
    <source>
        <dbReference type="Proteomes" id="UP000260773"/>
    </source>
</evidence>
<sequence length="498" mass="57092">MELKSALEQLGLLQKKLYAYQTASSSLYLDSVTVAPKDTSEGRGVALGILAGESQKLMTAPETGELLAFLADQKENLSFVEQRQVEELKRSYDRLSRIPADEYMDYAMLTNEASDVWHRAKETSDFTLFAPILEKLVAYNRKFAGYYDSSKKPYDALLDEYERGADMAFLDTFFETVRERLVPLIHAIGEKPQIDDSFLHLHYPVDIQRKFSDYLMEVMELDRGHCTIGETEHPFTLEFNNKDVRITTNYKEDNVVDSMYSVIHEGGHAKYELGIRDDLQYTCLTGGVSMGVHESQSRFYENIIGRSLPFVKAIFPKMQEFFPEQLKHVTAEQMYRAVNKVQPSLIRTEADELTYSLHVMVRYEIEKQLIDGSLEVKDIPEVWNRLYKEYLGVDVPDDRRGCLQDSHWSGGSFGYFPSYALGSAYGAQMLCNMEKDFPVWDEVRAGKLTGVSAWLKEKVHQYGSLLTPGEIVKNACGDFDPTVYTDYLTEKYNKLYDL</sequence>
<dbReference type="AlphaFoldDB" id="A0A3E2TQT6"/>
<protein>
    <recommendedName>
        <fullName evidence="1">Metal-dependent carboxypeptidase</fullName>
        <ecNumber evidence="1">3.4.17.19</ecNumber>
    </recommendedName>
</protein>
<keyword evidence="1" id="KW-0482">Metalloprotease</keyword>
<comment type="cofactor">
    <cofactor evidence="2">
        <name>Zn(2+)</name>
        <dbReference type="ChEBI" id="CHEBI:29105"/>
    </cofactor>
    <text evidence="2">Binds 1 zinc ion per subunit.</text>
</comment>
<dbReference type="Pfam" id="PF02074">
    <property type="entry name" value="Peptidase_M32"/>
    <property type="match status" value="1"/>
</dbReference>
<keyword evidence="1 4" id="KW-0121">Carboxypeptidase</keyword>
<accession>A0A3E2TQT6</accession>
<keyword evidence="1" id="KW-0645">Protease</keyword>
<dbReference type="SUPFAM" id="SSF55486">
    <property type="entry name" value="Metalloproteases ('zincins'), catalytic domain"/>
    <property type="match status" value="1"/>
</dbReference>
<keyword evidence="2" id="KW-0862">Zinc</keyword>
<comment type="similarity">
    <text evidence="1">Belongs to the peptidase M32 family.</text>
</comment>
<dbReference type="Proteomes" id="UP000260773">
    <property type="component" value="Unassembled WGS sequence"/>
</dbReference>
<organism evidence="4 5">
    <name type="scientific">Coprococcus catus</name>
    <dbReference type="NCBI Taxonomy" id="116085"/>
    <lineage>
        <taxon>Bacteria</taxon>
        <taxon>Bacillati</taxon>
        <taxon>Bacillota</taxon>
        <taxon>Clostridia</taxon>
        <taxon>Lachnospirales</taxon>
        <taxon>Lachnospiraceae</taxon>
        <taxon>Coprococcus</taxon>
    </lineage>
</organism>
<dbReference type="GO" id="GO:0046872">
    <property type="term" value="F:metal ion binding"/>
    <property type="evidence" value="ECO:0007669"/>
    <property type="project" value="UniProtKB-KW"/>
</dbReference>
<proteinExistence type="inferred from homology"/>
<comment type="catalytic activity">
    <reaction evidence="1">
        <text>Release of a C-terminal amino acid with broad specificity, except for -Pro.</text>
        <dbReference type="EC" id="3.4.17.19"/>
    </reaction>
</comment>
<feature type="binding site" evidence="2">
    <location>
        <position position="294"/>
    </location>
    <ligand>
        <name>Zn(2+)</name>
        <dbReference type="ChEBI" id="CHEBI:29105"/>
        <note>catalytic</note>
    </ligand>
</feature>
<dbReference type="PRINTS" id="PR00998">
    <property type="entry name" value="CRBOXYPTASET"/>
</dbReference>
<dbReference type="Gene3D" id="1.10.1370.30">
    <property type="match status" value="1"/>
</dbReference>
<comment type="caution">
    <text evidence="4">The sequence shown here is derived from an EMBL/GenBank/DDBJ whole genome shotgun (WGS) entry which is preliminary data.</text>
</comment>
<gene>
    <name evidence="4" type="ORF">DW070_04280</name>
</gene>
<dbReference type="GO" id="GO:0006508">
    <property type="term" value="P:proteolysis"/>
    <property type="evidence" value="ECO:0007669"/>
    <property type="project" value="UniProtKB-UniRule"/>
</dbReference>
<dbReference type="RefSeq" id="WP_015514619.1">
    <property type="nucleotide sequence ID" value="NZ_JAQDKA010000005.1"/>
</dbReference>
<name>A0A3E2TQT6_9FIRM</name>
<feature type="binding site" evidence="2">
    <location>
        <position position="268"/>
    </location>
    <ligand>
        <name>Zn(2+)</name>
        <dbReference type="ChEBI" id="CHEBI:29105"/>
        <note>catalytic</note>
    </ligand>
</feature>
<feature type="binding site" evidence="2">
    <location>
        <position position="264"/>
    </location>
    <ligand>
        <name>Zn(2+)</name>
        <dbReference type="ChEBI" id="CHEBI:29105"/>
        <note>catalytic</note>
    </ligand>
</feature>
<evidence type="ECO:0000256" key="2">
    <source>
        <dbReference type="PIRSR" id="PIRSR006615-1"/>
    </source>
</evidence>
<comment type="function">
    <text evidence="1">Broad specificity carboxypetidase that releases amino acids sequentially from the C-terminus, including neutral, aromatic, polar and basic residues.</text>
</comment>
<keyword evidence="1" id="KW-0378">Hydrolase</keyword>
<dbReference type="CDD" id="cd06460">
    <property type="entry name" value="M32_Taq"/>
    <property type="match status" value="1"/>
</dbReference>
<evidence type="ECO:0000313" key="4">
    <source>
        <dbReference type="EMBL" id="RGB81019.1"/>
    </source>
</evidence>
<dbReference type="PROSITE" id="PS52034">
    <property type="entry name" value="PEPTIDASE_M32"/>
    <property type="match status" value="1"/>
</dbReference>